<accession>A0A5C6FCP9</accession>
<dbReference type="AlphaFoldDB" id="A0A5C6FCP9"/>
<organism evidence="1 2">
    <name type="scientific">Rubripirellula reticaptiva</name>
    <dbReference type="NCBI Taxonomy" id="2528013"/>
    <lineage>
        <taxon>Bacteria</taxon>
        <taxon>Pseudomonadati</taxon>
        <taxon>Planctomycetota</taxon>
        <taxon>Planctomycetia</taxon>
        <taxon>Pirellulales</taxon>
        <taxon>Pirellulaceae</taxon>
        <taxon>Rubripirellula</taxon>
    </lineage>
</organism>
<reference evidence="1 2" key="1">
    <citation type="submission" date="2019-02" db="EMBL/GenBank/DDBJ databases">
        <title>Deep-cultivation of Planctomycetes and their phenomic and genomic characterization uncovers novel biology.</title>
        <authorList>
            <person name="Wiegand S."/>
            <person name="Jogler M."/>
            <person name="Boedeker C."/>
            <person name="Pinto D."/>
            <person name="Vollmers J."/>
            <person name="Rivas-Marin E."/>
            <person name="Kohn T."/>
            <person name="Peeters S.H."/>
            <person name="Heuer A."/>
            <person name="Rast P."/>
            <person name="Oberbeckmann S."/>
            <person name="Bunk B."/>
            <person name="Jeske O."/>
            <person name="Meyerdierks A."/>
            <person name="Storesund J.E."/>
            <person name="Kallscheuer N."/>
            <person name="Luecker S."/>
            <person name="Lage O.M."/>
            <person name="Pohl T."/>
            <person name="Merkel B.J."/>
            <person name="Hornburger P."/>
            <person name="Mueller R.-W."/>
            <person name="Bruemmer F."/>
            <person name="Labrenz M."/>
            <person name="Spormann A.M."/>
            <person name="Op Den Camp H."/>
            <person name="Overmann J."/>
            <person name="Amann R."/>
            <person name="Jetten M.S.M."/>
            <person name="Mascher T."/>
            <person name="Medema M.H."/>
            <person name="Devos D.P."/>
            <person name="Kaster A.-K."/>
            <person name="Ovreas L."/>
            <person name="Rohde M."/>
            <person name="Galperin M.Y."/>
            <person name="Jogler C."/>
        </authorList>
    </citation>
    <scope>NUCLEOTIDE SEQUENCE [LARGE SCALE GENOMIC DNA]</scope>
    <source>
        <strain evidence="1 2">Poly59</strain>
    </source>
</reference>
<evidence type="ECO:0000313" key="2">
    <source>
        <dbReference type="Proteomes" id="UP000317977"/>
    </source>
</evidence>
<sequence>MDRWYSAVPPEAEQSNWLSNRTSVSIILRSVETCQKPDFLKADNICFIDASIREVTLRWPIES</sequence>
<dbReference type="EMBL" id="SJPX01000001">
    <property type="protein sequence ID" value="TWU58400.1"/>
    <property type="molecule type" value="Genomic_DNA"/>
</dbReference>
<dbReference type="Proteomes" id="UP000317977">
    <property type="component" value="Unassembled WGS sequence"/>
</dbReference>
<comment type="caution">
    <text evidence="1">The sequence shown here is derived from an EMBL/GenBank/DDBJ whole genome shotgun (WGS) entry which is preliminary data.</text>
</comment>
<evidence type="ECO:0000313" key="1">
    <source>
        <dbReference type="EMBL" id="TWU58400.1"/>
    </source>
</evidence>
<name>A0A5C6FCP9_9BACT</name>
<protein>
    <submittedName>
        <fullName evidence="1">Uncharacterized protein</fullName>
    </submittedName>
</protein>
<keyword evidence="2" id="KW-1185">Reference proteome</keyword>
<proteinExistence type="predicted"/>
<dbReference type="RefSeq" id="WP_146533137.1">
    <property type="nucleotide sequence ID" value="NZ_SJPX01000001.1"/>
</dbReference>
<gene>
    <name evidence="1" type="ORF">Poly59_13110</name>
</gene>